<dbReference type="InterPro" id="IPR053144">
    <property type="entry name" value="Acetyltransferase_Butenolide"/>
</dbReference>
<dbReference type="PANTHER" id="PTHR43233">
    <property type="entry name" value="FAMILY N-ACETYLTRANSFERASE, PUTATIVE (AFU_ORTHOLOGUE AFUA_6G03350)-RELATED"/>
    <property type="match status" value="1"/>
</dbReference>
<dbReference type="PROSITE" id="PS51186">
    <property type="entry name" value="GNAT"/>
    <property type="match status" value="1"/>
</dbReference>
<evidence type="ECO:0000313" key="2">
    <source>
        <dbReference type="EMBL" id="GEM47259.1"/>
    </source>
</evidence>
<dbReference type="RefSeq" id="WP_146885364.1">
    <property type="nucleotide sequence ID" value="NZ_BJXB01000012.1"/>
</dbReference>
<dbReference type="AlphaFoldDB" id="A0A511N326"/>
<comment type="caution">
    <text evidence="2">The sequence shown here is derived from an EMBL/GenBank/DDBJ whole genome shotgun (WGS) entry which is preliminary data.</text>
</comment>
<reference evidence="2 3" key="1">
    <citation type="submission" date="2019-07" db="EMBL/GenBank/DDBJ databases">
        <title>Whole genome shotgun sequence of Deinococcus cellulosilyticus NBRC 106333.</title>
        <authorList>
            <person name="Hosoyama A."/>
            <person name="Uohara A."/>
            <person name="Ohji S."/>
            <person name="Ichikawa N."/>
        </authorList>
    </citation>
    <scope>NUCLEOTIDE SEQUENCE [LARGE SCALE GENOMIC DNA]</scope>
    <source>
        <strain evidence="2 3">NBRC 106333</strain>
    </source>
</reference>
<dbReference type="CDD" id="cd04301">
    <property type="entry name" value="NAT_SF"/>
    <property type="match status" value="1"/>
</dbReference>
<dbReference type="PANTHER" id="PTHR43233:SF1">
    <property type="entry name" value="FAMILY N-ACETYLTRANSFERASE, PUTATIVE (AFU_ORTHOLOGUE AFUA_6G03350)-RELATED"/>
    <property type="match status" value="1"/>
</dbReference>
<dbReference type="GO" id="GO:0016747">
    <property type="term" value="F:acyltransferase activity, transferring groups other than amino-acyl groups"/>
    <property type="evidence" value="ECO:0007669"/>
    <property type="project" value="InterPro"/>
</dbReference>
<name>A0A511N326_DEIC1</name>
<dbReference type="Gene3D" id="3.40.630.30">
    <property type="match status" value="1"/>
</dbReference>
<gene>
    <name evidence="2" type="ORF">DC3_28940</name>
</gene>
<keyword evidence="3" id="KW-1185">Reference proteome</keyword>
<dbReference type="OrthoDB" id="9775804at2"/>
<sequence length="131" mass="15116">MLDYSFTRPIRFEDLRLLMQQTTWMGNRTPEGVQRMLQDSVVVSVWSGDQLVGFGRAVTDHVYRAFIEDIVVDEKHRHAGVGSELMSRLVDHLKDVEEIQLGCVEELVSFYGALGFERSSQPKMILRRDSR</sequence>
<dbReference type="Proteomes" id="UP000321306">
    <property type="component" value="Unassembled WGS sequence"/>
</dbReference>
<dbReference type="Pfam" id="PF00583">
    <property type="entry name" value="Acetyltransf_1"/>
    <property type="match status" value="1"/>
</dbReference>
<dbReference type="SUPFAM" id="SSF55729">
    <property type="entry name" value="Acyl-CoA N-acyltransferases (Nat)"/>
    <property type="match status" value="1"/>
</dbReference>
<dbReference type="EMBL" id="BJXB01000012">
    <property type="protein sequence ID" value="GEM47259.1"/>
    <property type="molecule type" value="Genomic_DNA"/>
</dbReference>
<proteinExistence type="predicted"/>
<dbReference type="InterPro" id="IPR000182">
    <property type="entry name" value="GNAT_dom"/>
</dbReference>
<organism evidence="2 3">
    <name type="scientific">Deinococcus cellulosilyticus (strain DSM 18568 / NBRC 106333 / KACC 11606 / 5516J-15)</name>
    <dbReference type="NCBI Taxonomy" id="1223518"/>
    <lineage>
        <taxon>Bacteria</taxon>
        <taxon>Thermotogati</taxon>
        <taxon>Deinococcota</taxon>
        <taxon>Deinococci</taxon>
        <taxon>Deinococcales</taxon>
        <taxon>Deinococcaceae</taxon>
        <taxon>Deinococcus</taxon>
    </lineage>
</organism>
<protein>
    <recommendedName>
        <fullName evidence="1">N-acetyltransferase domain-containing protein</fullName>
    </recommendedName>
</protein>
<evidence type="ECO:0000259" key="1">
    <source>
        <dbReference type="PROSITE" id="PS51186"/>
    </source>
</evidence>
<feature type="domain" description="N-acetyltransferase" evidence="1">
    <location>
        <begin position="2"/>
        <end position="131"/>
    </location>
</feature>
<evidence type="ECO:0000313" key="3">
    <source>
        <dbReference type="Proteomes" id="UP000321306"/>
    </source>
</evidence>
<accession>A0A511N326</accession>
<dbReference type="InterPro" id="IPR016181">
    <property type="entry name" value="Acyl_CoA_acyltransferase"/>
</dbReference>